<reference evidence="5" key="1">
    <citation type="journal article" date="2019" name="Int. J. Syst. Evol. Microbiol.">
        <title>The Global Catalogue of Microorganisms (GCM) 10K type strain sequencing project: providing services to taxonomists for standard genome sequencing and annotation.</title>
        <authorList>
            <consortium name="The Broad Institute Genomics Platform"/>
            <consortium name="The Broad Institute Genome Sequencing Center for Infectious Disease"/>
            <person name="Wu L."/>
            <person name="Ma J."/>
        </authorList>
    </citation>
    <scope>NUCLEOTIDE SEQUENCE [LARGE SCALE GENOMIC DNA]</scope>
    <source>
        <strain evidence="5">KCTC 52042</strain>
    </source>
</reference>
<accession>A0ABW5JEC9</accession>
<dbReference type="InterPro" id="IPR023620">
    <property type="entry name" value="SmpB"/>
</dbReference>
<comment type="caution">
    <text evidence="4">The sequence shown here is derived from an EMBL/GenBank/DDBJ whole genome shotgun (WGS) entry which is preliminary data.</text>
</comment>
<organism evidence="4 5">
    <name type="scientific">Gracilimonas halophila</name>
    <dbReference type="NCBI Taxonomy" id="1834464"/>
    <lineage>
        <taxon>Bacteria</taxon>
        <taxon>Pseudomonadati</taxon>
        <taxon>Balneolota</taxon>
        <taxon>Balneolia</taxon>
        <taxon>Balneolales</taxon>
        <taxon>Balneolaceae</taxon>
        <taxon>Gracilimonas</taxon>
    </lineage>
</organism>
<sequence>MSDKQKTTPTIKNRKARHDYQVEETYEAGLVLKGTEVKSLRQGKASFADTFAFIQDGEVFLRDMYIKPYEHGSYYNHDETRPRKLLLNKREIRELEKATEQKGYTIVPLKLYFKKGNAKVLIGVAKGKKQFDKRDSIKEKDVKRQIERNVKGNYKINM</sequence>
<dbReference type="InterPro" id="IPR020081">
    <property type="entry name" value="SsrA-bd_prot_CS"/>
</dbReference>
<evidence type="ECO:0000313" key="5">
    <source>
        <dbReference type="Proteomes" id="UP001597460"/>
    </source>
</evidence>
<dbReference type="SUPFAM" id="SSF74982">
    <property type="entry name" value="Small protein B (SmpB)"/>
    <property type="match status" value="1"/>
</dbReference>
<dbReference type="RefSeq" id="WP_390297447.1">
    <property type="nucleotide sequence ID" value="NZ_JBHULI010000002.1"/>
</dbReference>
<dbReference type="NCBIfam" id="TIGR00086">
    <property type="entry name" value="smpB"/>
    <property type="match status" value="1"/>
</dbReference>
<dbReference type="PANTHER" id="PTHR30308">
    <property type="entry name" value="TMRNA-BINDING COMPONENT OF TRANS-TRANSLATION TAGGING COMPLEX"/>
    <property type="match status" value="1"/>
</dbReference>
<evidence type="ECO:0000313" key="4">
    <source>
        <dbReference type="EMBL" id="MFD2531081.1"/>
    </source>
</evidence>
<comment type="subcellular location">
    <subcellularLocation>
        <location evidence="3">Cytoplasm</location>
    </subcellularLocation>
    <text evidence="3">The tmRNA-SmpB complex associates with stalled 70S ribosomes.</text>
</comment>
<dbReference type="EMBL" id="JBHULI010000002">
    <property type="protein sequence ID" value="MFD2531081.1"/>
    <property type="molecule type" value="Genomic_DNA"/>
</dbReference>
<dbReference type="Pfam" id="PF01668">
    <property type="entry name" value="SmpB"/>
    <property type="match status" value="1"/>
</dbReference>
<dbReference type="PROSITE" id="PS01317">
    <property type="entry name" value="SSRP"/>
    <property type="match status" value="1"/>
</dbReference>
<dbReference type="InterPro" id="IPR000037">
    <property type="entry name" value="SsrA-bd_prot"/>
</dbReference>
<dbReference type="NCBIfam" id="NF003843">
    <property type="entry name" value="PRK05422.1"/>
    <property type="match status" value="1"/>
</dbReference>
<evidence type="ECO:0000256" key="1">
    <source>
        <dbReference type="ARBA" id="ARBA00022490"/>
    </source>
</evidence>
<comment type="similarity">
    <text evidence="3">Belongs to the SmpB family.</text>
</comment>
<keyword evidence="1 3" id="KW-0963">Cytoplasm</keyword>
<name>A0ABW5JEC9_9BACT</name>
<evidence type="ECO:0000256" key="2">
    <source>
        <dbReference type="ARBA" id="ARBA00022884"/>
    </source>
</evidence>
<protein>
    <recommendedName>
        <fullName evidence="3">SsrA-binding protein</fullName>
    </recommendedName>
    <alternativeName>
        <fullName evidence="3">Small protein B</fullName>
    </alternativeName>
</protein>
<evidence type="ECO:0000256" key="3">
    <source>
        <dbReference type="HAMAP-Rule" id="MF_00023"/>
    </source>
</evidence>
<dbReference type="HAMAP" id="MF_00023">
    <property type="entry name" value="SmpB"/>
    <property type="match status" value="1"/>
</dbReference>
<keyword evidence="5" id="KW-1185">Reference proteome</keyword>
<gene>
    <name evidence="3 4" type="primary">smpB</name>
    <name evidence="4" type="ORF">ACFSVN_01320</name>
</gene>
<proteinExistence type="inferred from homology"/>
<keyword evidence="2 3" id="KW-0694">RNA-binding</keyword>
<dbReference type="PANTHER" id="PTHR30308:SF2">
    <property type="entry name" value="SSRA-BINDING PROTEIN"/>
    <property type="match status" value="1"/>
</dbReference>
<comment type="function">
    <text evidence="3">Required for rescue of stalled ribosomes mediated by trans-translation. Binds to transfer-messenger RNA (tmRNA), required for stable association of tmRNA with ribosomes. tmRNA and SmpB together mimic tRNA shape, replacing the anticodon stem-loop with SmpB. tmRNA is encoded by the ssrA gene; the 2 termini fold to resemble tRNA(Ala) and it encodes a 'tag peptide', a short internal open reading frame. During trans-translation Ala-aminoacylated tmRNA acts like a tRNA, entering the A-site of stalled ribosomes, displacing the stalled mRNA. The ribosome then switches to translate the ORF on the tmRNA; the nascent peptide is terminated with the 'tag peptide' encoded by the tmRNA and targeted for degradation. The ribosome is freed to recommence translation, which seems to be the essential function of trans-translation.</text>
</comment>
<dbReference type="Proteomes" id="UP001597460">
    <property type="component" value="Unassembled WGS sequence"/>
</dbReference>
<dbReference type="CDD" id="cd09294">
    <property type="entry name" value="SmpB"/>
    <property type="match status" value="1"/>
</dbReference>
<dbReference type="Gene3D" id="2.40.280.10">
    <property type="match status" value="1"/>
</dbReference>